<dbReference type="EMBL" id="JABSTR010000001">
    <property type="protein sequence ID" value="KAH9362598.1"/>
    <property type="molecule type" value="Genomic_DNA"/>
</dbReference>
<organism evidence="11 12">
    <name type="scientific">Haemaphysalis longicornis</name>
    <name type="common">Bush tick</name>
    <dbReference type="NCBI Taxonomy" id="44386"/>
    <lineage>
        <taxon>Eukaryota</taxon>
        <taxon>Metazoa</taxon>
        <taxon>Ecdysozoa</taxon>
        <taxon>Arthropoda</taxon>
        <taxon>Chelicerata</taxon>
        <taxon>Arachnida</taxon>
        <taxon>Acari</taxon>
        <taxon>Parasitiformes</taxon>
        <taxon>Ixodida</taxon>
        <taxon>Ixodoidea</taxon>
        <taxon>Ixodidae</taxon>
        <taxon>Haemaphysalinae</taxon>
        <taxon>Haemaphysalis</taxon>
    </lineage>
</organism>
<sequence length="489" mass="57180">MRARADVDPPKRQLCGGTQAGMERMLQFGRELHLMSVQLKHQFGTNKENRKMIQDAFSLLAYADPWSSPVGYQLDPVEREPVCAALNSAILALAAKDPVYEERVDIGFKISSHSASRQELKKQRRIIQDNKNNYDMAEKSRNGTLRIQYEDARQEWKQTHAPVHVKDVADHYGVFKDLYEFGFFHPVVPMDILYDYNADYLTPVHYGNIILPSEAAKAPSVSFESDPDMCWTLILTSLDSHLLENGKEYVHWFVGNIRGNQVASGEVVCDYLQPFVPRGAGYHRFVFVLYKQDGLVDYSSWKLPSPNSTSLKERTFKMYDFYKDFENVLTPAGLAFFQCTWEDSLVDFFHETLKMRVPTFEYVHPPAYVPKQVLYPHKQPFNTYLDMYRDPRDIREEVYLKRLKSLNPLEDEPPMPKYPNIYKIPEGTPSWLVDEMRKERFRIGKYRDLRPFSIYPEEEYEDPVAKAWREQEEFERKWAEQRAAKSPPS</sequence>
<evidence type="ECO:0000259" key="10">
    <source>
        <dbReference type="SMART" id="SM00757"/>
    </source>
</evidence>
<evidence type="ECO:0000256" key="8">
    <source>
        <dbReference type="ARBA" id="ARBA00039444"/>
    </source>
</evidence>
<evidence type="ECO:0000256" key="6">
    <source>
        <dbReference type="ARBA" id="ARBA00023274"/>
    </source>
</evidence>
<dbReference type="Pfam" id="PF01161">
    <property type="entry name" value="PBP"/>
    <property type="match status" value="1"/>
</dbReference>
<reference evidence="11 12" key="1">
    <citation type="journal article" date="2020" name="Cell">
        <title>Large-Scale Comparative Analyses of Tick Genomes Elucidate Their Genetic Diversity and Vector Capacities.</title>
        <authorList>
            <consortium name="Tick Genome and Microbiome Consortium (TIGMIC)"/>
            <person name="Jia N."/>
            <person name="Wang J."/>
            <person name="Shi W."/>
            <person name="Du L."/>
            <person name="Sun Y."/>
            <person name="Zhan W."/>
            <person name="Jiang J.F."/>
            <person name="Wang Q."/>
            <person name="Zhang B."/>
            <person name="Ji P."/>
            <person name="Bell-Sakyi L."/>
            <person name="Cui X.M."/>
            <person name="Yuan T.T."/>
            <person name="Jiang B.G."/>
            <person name="Yang W.F."/>
            <person name="Lam T.T."/>
            <person name="Chang Q.C."/>
            <person name="Ding S.J."/>
            <person name="Wang X.J."/>
            <person name="Zhu J.G."/>
            <person name="Ruan X.D."/>
            <person name="Zhao L."/>
            <person name="Wei J.T."/>
            <person name="Ye R.Z."/>
            <person name="Que T.C."/>
            <person name="Du C.H."/>
            <person name="Zhou Y.H."/>
            <person name="Cheng J.X."/>
            <person name="Dai P.F."/>
            <person name="Guo W.B."/>
            <person name="Han X.H."/>
            <person name="Huang E.J."/>
            <person name="Li L.F."/>
            <person name="Wei W."/>
            <person name="Gao Y.C."/>
            <person name="Liu J.Z."/>
            <person name="Shao H.Z."/>
            <person name="Wang X."/>
            <person name="Wang C.C."/>
            <person name="Yang T.C."/>
            <person name="Huo Q.B."/>
            <person name="Li W."/>
            <person name="Chen H.Y."/>
            <person name="Chen S.E."/>
            <person name="Zhou L.G."/>
            <person name="Ni X.B."/>
            <person name="Tian J.H."/>
            <person name="Sheng Y."/>
            <person name="Liu T."/>
            <person name="Pan Y.S."/>
            <person name="Xia L.Y."/>
            <person name="Li J."/>
            <person name="Zhao F."/>
            <person name="Cao W.C."/>
        </authorList>
    </citation>
    <scope>NUCLEOTIDE SEQUENCE [LARGE SCALE GENOMIC DNA]</scope>
    <source>
        <strain evidence="11">HaeL-2018</strain>
    </source>
</reference>
<accession>A0A9J6F8R3</accession>
<dbReference type="InterPro" id="IPR035810">
    <property type="entry name" value="PEBP_euk"/>
</dbReference>
<keyword evidence="4" id="KW-0175">Coiled coil</keyword>
<dbReference type="OrthoDB" id="2153661at2759"/>
<dbReference type="SUPFAM" id="SSF49777">
    <property type="entry name" value="PEBP-like"/>
    <property type="match status" value="1"/>
</dbReference>
<proteinExistence type="inferred from homology"/>
<dbReference type="AlphaFoldDB" id="A0A9J6F8R3"/>
<comment type="caution">
    <text evidence="11">The sequence shown here is derived from an EMBL/GenBank/DDBJ whole genome shotgun (WGS) entry which is preliminary data.</text>
</comment>
<dbReference type="Proteomes" id="UP000821853">
    <property type="component" value="Chromosome 1"/>
</dbReference>
<dbReference type="CDD" id="cd00866">
    <property type="entry name" value="PEBP_euk"/>
    <property type="match status" value="1"/>
</dbReference>
<comment type="similarity">
    <text evidence="7">Belongs to the phosphatidylethanolamine-binding protein family. Mitochondrion-specific ribosomal protein mL38 subfamily.</text>
</comment>
<evidence type="ECO:0000256" key="9">
    <source>
        <dbReference type="ARBA" id="ARBA00041206"/>
    </source>
</evidence>
<keyword evidence="6" id="KW-0687">Ribonucleoprotein</keyword>
<evidence type="ECO:0000256" key="3">
    <source>
        <dbReference type="ARBA" id="ARBA00022980"/>
    </source>
</evidence>
<dbReference type="Gene3D" id="3.90.280.10">
    <property type="entry name" value="PEBP-like"/>
    <property type="match status" value="1"/>
</dbReference>
<keyword evidence="12" id="KW-1185">Reference proteome</keyword>
<gene>
    <name evidence="11" type="ORF">HPB48_015488</name>
</gene>
<evidence type="ECO:0000256" key="1">
    <source>
        <dbReference type="ARBA" id="ARBA00004173"/>
    </source>
</evidence>
<feature type="domain" description="CRA" evidence="10">
    <location>
        <begin position="20"/>
        <end position="122"/>
    </location>
</feature>
<evidence type="ECO:0000256" key="2">
    <source>
        <dbReference type="ARBA" id="ARBA00022946"/>
    </source>
</evidence>
<evidence type="ECO:0000256" key="7">
    <source>
        <dbReference type="ARBA" id="ARBA00038016"/>
    </source>
</evidence>
<dbReference type="PANTHER" id="PTHR11362:SF133">
    <property type="entry name" value="LARGE RIBOSOMAL SUBUNIT PROTEIN ML38"/>
    <property type="match status" value="1"/>
</dbReference>
<dbReference type="InterPro" id="IPR008914">
    <property type="entry name" value="PEBP"/>
</dbReference>
<evidence type="ECO:0000313" key="12">
    <source>
        <dbReference type="Proteomes" id="UP000821853"/>
    </source>
</evidence>
<dbReference type="OMA" id="RDKREMD"/>
<dbReference type="PANTHER" id="PTHR11362">
    <property type="entry name" value="PHOSPHATIDYLETHANOLAMINE-BINDING PROTEIN"/>
    <property type="match status" value="1"/>
</dbReference>
<keyword evidence="3" id="KW-0689">Ribosomal protein</keyword>
<protein>
    <recommendedName>
        <fullName evidence="8">Large ribosomal subunit protein mL38</fullName>
    </recommendedName>
    <alternativeName>
        <fullName evidence="9">39S ribosomal protein L38, mitochondrial</fullName>
    </alternativeName>
</protein>
<dbReference type="GO" id="GO:0005762">
    <property type="term" value="C:mitochondrial large ribosomal subunit"/>
    <property type="evidence" value="ECO:0007669"/>
    <property type="project" value="TreeGrafter"/>
</dbReference>
<evidence type="ECO:0000313" key="11">
    <source>
        <dbReference type="EMBL" id="KAH9362598.1"/>
    </source>
</evidence>
<dbReference type="InterPro" id="IPR036610">
    <property type="entry name" value="PEBP-like_sf"/>
</dbReference>
<name>A0A9J6F8R3_HAELO</name>
<dbReference type="InterPro" id="IPR013144">
    <property type="entry name" value="CRA_dom"/>
</dbReference>
<comment type="subcellular location">
    <subcellularLocation>
        <location evidence="1">Mitochondrion</location>
    </subcellularLocation>
</comment>
<keyword evidence="5" id="KW-0496">Mitochondrion</keyword>
<dbReference type="FunFam" id="3.90.280.10:FF:000002">
    <property type="entry name" value="39S ribosomal protein L38, mitochondrial"/>
    <property type="match status" value="1"/>
</dbReference>
<evidence type="ECO:0000256" key="5">
    <source>
        <dbReference type="ARBA" id="ARBA00023128"/>
    </source>
</evidence>
<keyword evidence="2" id="KW-0809">Transit peptide</keyword>
<dbReference type="VEuPathDB" id="VectorBase:HLOH_040884"/>
<evidence type="ECO:0000256" key="4">
    <source>
        <dbReference type="ARBA" id="ARBA00023054"/>
    </source>
</evidence>
<dbReference type="GO" id="GO:0005743">
    <property type="term" value="C:mitochondrial inner membrane"/>
    <property type="evidence" value="ECO:0007669"/>
    <property type="project" value="UniProtKB-ARBA"/>
</dbReference>
<dbReference type="SMART" id="SM00757">
    <property type="entry name" value="CRA"/>
    <property type="match status" value="1"/>
</dbReference>